<dbReference type="AlphaFoldDB" id="A0A173UM59"/>
<evidence type="ECO:0000259" key="1">
    <source>
        <dbReference type="Pfam" id="PF06114"/>
    </source>
</evidence>
<feature type="domain" description="IrrE N-terminal-like" evidence="1">
    <location>
        <begin position="66"/>
        <end position="179"/>
    </location>
</feature>
<dbReference type="InterPro" id="IPR010359">
    <property type="entry name" value="IrrE_HExxH"/>
</dbReference>
<organism evidence="2 3">
    <name type="scientific">Anaerostipes hadrus</name>
    <dbReference type="NCBI Taxonomy" id="649756"/>
    <lineage>
        <taxon>Bacteria</taxon>
        <taxon>Bacillati</taxon>
        <taxon>Bacillota</taxon>
        <taxon>Clostridia</taxon>
        <taxon>Lachnospirales</taxon>
        <taxon>Lachnospiraceae</taxon>
        <taxon>Anaerostipes</taxon>
    </lineage>
</organism>
<protein>
    <submittedName>
        <fullName evidence="2">Domain of uncharacterized function (DUF955)</fullName>
    </submittedName>
</protein>
<accession>A0A173UM59</accession>
<dbReference type="EMBL" id="CYXT01000029">
    <property type="protein sequence ID" value="CUN15115.1"/>
    <property type="molecule type" value="Genomic_DNA"/>
</dbReference>
<dbReference type="RefSeq" id="WP_055259704.1">
    <property type="nucleotide sequence ID" value="NZ_CYXT01000029.1"/>
</dbReference>
<dbReference type="Pfam" id="PF06114">
    <property type="entry name" value="Peptidase_M78"/>
    <property type="match status" value="1"/>
</dbReference>
<gene>
    <name evidence="2" type="ORF">ERS852425_02946</name>
</gene>
<dbReference type="InterPro" id="IPR052345">
    <property type="entry name" value="Rad_response_metalloprotease"/>
</dbReference>
<reference evidence="2 3" key="1">
    <citation type="submission" date="2015-09" db="EMBL/GenBank/DDBJ databases">
        <authorList>
            <consortium name="Pathogen Informatics"/>
        </authorList>
    </citation>
    <scope>NUCLEOTIDE SEQUENCE [LARGE SCALE GENOMIC DNA]</scope>
    <source>
        <strain evidence="2 3">2789STDY5608868</strain>
    </source>
</reference>
<name>A0A173UM59_ANAHA</name>
<dbReference type="Gene3D" id="1.10.10.2910">
    <property type="match status" value="1"/>
</dbReference>
<dbReference type="Proteomes" id="UP000095598">
    <property type="component" value="Unassembled WGS sequence"/>
</dbReference>
<dbReference type="PANTHER" id="PTHR43236">
    <property type="entry name" value="ANTITOXIN HIGA1"/>
    <property type="match status" value="1"/>
</dbReference>
<proteinExistence type="predicted"/>
<evidence type="ECO:0000313" key="2">
    <source>
        <dbReference type="EMBL" id="CUN15115.1"/>
    </source>
</evidence>
<sequence>MTLEILNNRKVEIKNLVLLTLRNYGNPFVPVEIGNIIRKMNNIKLITYSSQMKKYHISYEKMILSAETKDSYAVWDRKQRYCIYYNDMDSNIIQSHRVRWNLAHELGHIVLQHHQYCNSDRLFRNSLDDNTYYYLEKEADYFAQLILVPHVVLSEFKISSIDQLKTLCKISRNAAKYRFQDYQKWKSSHINIQDEYDQQLFQYYYNFLFKRHCQTCGATLIQRYGDYCQICGKKTLQWGNGNMFYPQLKTYTSGKLIVCPNCGNQETNILGEYCQICGCHLVNRCNDLNCQCNYPLLTNARYCPICGGSTSFYNQYFLKDWYDDPDSMDVNDVSFYIPLYSR</sequence>
<dbReference type="PANTHER" id="PTHR43236:SF2">
    <property type="entry name" value="BLL0069 PROTEIN"/>
    <property type="match status" value="1"/>
</dbReference>
<evidence type="ECO:0000313" key="3">
    <source>
        <dbReference type="Proteomes" id="UP000095598"/>
    </source>
</evidence>